<accession>A0ABR3EHS9</accession>
<feature type="non-terminal residue" evidence="1">
    <location>
        <position position="105"/>
    </location>
</feature>
<reference evidence="1 2" key="1">
    <citation type="submission" date="2024-02" db="EMBL/GenBank/DDBJ databases">
        <title>A draft genome for the cacao thread blight pathogen Marasmius crinis-equi.</title>
        <authorList>
            <person name="Cohen S.P."/>
            <person name="Baruah I.K."/>
            <person name="Amoako-Attah I."/>
            <person name="Bukari Y."/>
            <person name="Meinhardt L.W."/>
            <person name="Bailey B.A."/>
        </authorList>
    </citation>
    <scope>NUCLEOTIDE SEQUENCE [LARGE SCALE GENOMIC DNA]</scope>
    <source>
        <strain evidence="1 2">GH-76</strain>
    </source>
</reference>
<name>A0ABR3EHS9_9AGAR</name>
<evidence type="ECO:0000313" key="2">
    <source>
        <dbReference type="Proteomes" id="UP001465976"/>
    </source>
</evidence>
<proteinExistence type="predicted"/>
<evidence type="ECO:0000313" key="1">
    <source>
        <dbReference type="EMBL" id="KAL0562436.1"/>
    </source>
</evidence>
<gene>
    <name evidence="1" type="ORF">V5O48_019651</name>
</gene>
<comment type="caution">
    <text evidence="1">The sequence shown here is derived from an EMBL/GenBank/DDBJ whole genome shotgun (WGS) entry which is preliminary data.</text>
</comment>
<protein>
    <submittedName>
        <fullName evidence="1">Uncharacterized protein</fullName>
    </submittedName>
</protein>
<dbReference type="EMBL" id="JBAHYK010005764">
    <property type="protein sequence ID" value="KAL0562436.1"/>
    <property type="molecule type" value="Genomic_DNA"/>
</dbReference>
<sequence>MQEVGRQQESDVMICLPRTLQPTRSLGIDRDEQGQDIKGLEDCLRKMIEQLEAKQRRDYEWLQKLEIDCVNLRSSEHRVHLALEEARRNVRGAAEMREAAESVLM</sequence>
<keyword evidence="2" id="KW-1185">Reference proteome</keyword>
<organism evidence="1 2">
    <name type="scientific">Marasmius crinis-equi</name>
    <dbReference type="NCBI Taxonomy" id="585013"/>
    <lineage>
        <taxon>Eukaryota</taxon>
        <taxon>Fungi</taxon>
        <taxon>Dikarya</taxon>
        <taxon>Basidiomycota</taxon>
        <taxon>Agaricomycotina</taxon>
        <taxon>Agaricomycetes</taxon>
        <taxon>Agaricomycetidae</taxon>
        <taxon>Agaricales</taxon>
        <taxon>Marasmiineae</taxon>
        <taxon>Marasmiaceae</taxon>
        <taxon>Marasmius</taxon>
    </lineage>
</organism>
<dbReference type="Proteomes" id="UP001465976">
    <property type="component" value="Unassembled WGS sequence"/>
</dbReference>